<dbReference type="Proteomes" id="UP000216345">
    <property type="component" value="Unassembled WGS sequence"/>
</dbReference>
<gene>
    <name evidence="1" type="ORF">CEV32_4106</name>
</gene>
<dbReference type="InterPro" id="IPR052183">
    <property type="entry name" value="IS_Transposase"/>
</dbReference>
<evidence type="ECO:0000313" key="2">
    <source>
        <dbReference type="Proteomes" id="UP000216345"/>
    </source>
</evidence>
<protein>
    <submittedName>
        <fullName evidence="1">Transposase IS66 family protein</fullName>
    </submittedName>
</protein>
<reference evidence="1 2" key="1">
    <citation type="submission" date="2017-07" db="EMBL/GenBank/DDBJ databases">
        <title>Phylogenetic study on the rhizospheric bacterium Ochrobactrum sp. A44.</title>
        <authorList>
            <person name="Krzyzanowska D.M."/>
            <person name="Ossowicki A."/>
            <person name="Rajewska M."/>
            <person name="Maciag T."/>
            <person name="Kaczynski Z."/>
            <person name="Czerwicka M."/>
            <person name="Jafra S."/>
        </authorList>
    </citation>
    <scope>NUCLEOTIDE SEQUENCE [LARGE SCALE GENOMIC DNA]</scope>
    <source>
        <strain evidence="1 2">PR17</strain>
    </source>
</reference>
<evidence type="ECO:0000313" key="1">
    <source>
        <dbReference type="EMBL" id="OYR16836.1"/>
    </source>
</evidence>
<dbReference type="PANTHER" id="PTHR35528">
    <property type="entry name" value="BLL1675 PROTEIN"/>
    <property type="match status" value="1"/>
</dbReference>
<organism evidence="1 2">
    <name type="scientific">Brucella rhizosphaerae</name>
    <dbReference type="NCBI Taxonomy" id="571254"/>
    <lineage>
        <taxon>Bacteria</taxon>
        <taxon>Pseudomonadati</taxon>
        <taxon>Pseudomonadota</taxon>
        <taxon>Alphaproteobacteria</taxon>
        <taxon>Hyphomicrobiales</taxon>
        <taxon>Brucellaceae</taxon>
        <taxon>Brucella/Ochrobactrum group</taxon>
        <taxon>Brucella</taxon>
    </lineage>
</organism>
<comment type="caution">
    <text evidence="1">The sequence shown here is derived from an EMBL/GenBank/DDBJ whole genome shotgun (WGS) entry which is preliminary data.</text>
</comment>
<proteinExistence type="predicted"/>
<sequence>MNVHAPTYKNHRFPISIVARAIWLYFRFNLSLREVEEMMLERGIEVSYETIRRWCRSHGSLLTSRLRRKSPSNRDVWHLDEVVVSIGGKNAGSGAQLIKMDMCLMRLFKPTATPRLPSVKSWLMWIIDHTRD</sequence>
<dbReference type="EMBL" id="NNRK01000021">
    <property type="protein sequence ID" value="OYR16836.1"/>
    <property type="molecule type" value="Genomic_DNA"/>
</dbReference>
<accession>A0A256FQ23</accession>
<dbReference type="PANTHER" id="PTHR35528:SF3">
    <property type="entry name" value="BLL1675 PROTEIN"/>
    <property type="match status" value="1"/>
</dbReference>
<keyword evidence="2" id="KW-1185">Reference proteome</keyword>
<name>A0A256FQ23_9HYPH</name>
<dbReference type="AlphaFoldDB" id="A0A256FQ23"/>